<keyword evidence="3" id="KW-0235">DNA replication</keyword>
<protein>
    <recommendedName>
        <fullName evidence="11">Replication protein A C-terminal domain-containing protein</fullName>
    </recommendedName>
</protein>
<dbReference type="Gene3D" id="2.40.50.140">
    <property type="entry name" value="Nucleic acid-binding proteins"/>
    <property type="match status" value="1"/>
</dbReference>
<dbReference type="InterPro" id="IPR004365">
    <property type="entry name" value="NA-bd_OB_tRNA"/>
</dbReference>
<dbReference type="InterPro" id="IPR014892">
    <property type="entry name" value="RPA_C"/>
</dbReference>
<dbReference type="PANTHER" id="PTHR13989:SF16">
    <property type="entry name" value="REPLICATION PROTEIN A2"/>
    <property type="match status" value="1"/>
</dbReference>
<dbReference type="SUPFAM" id="SSF46785">
    <property type="entry name" value="Winged helix' DNA-binding domain"/>
    <property type="match status" value="1"/>
</dbReference>
<evidence type="ECO:0000256" key="6">
    <source>
        <dbReference type="SAM" id="MobiDB-lite"/>
    </source>
</evidence>
<dbReference type="Proteomes" id="UP000054251">
    <property type="component" value="Unassembled WGS sequence"/>
</dbReference>
<dbReference type="Pfam" id="PF01336">
    <property type="entry name" value="tRNA_anti-codon"/>
    <property type="match status" value="1"/>
</dbReference>
<dbReference type="GO" id="GO:0005662">
    <property type="term" value="C:DNA replication factor A complex"/>
    <property type="evidence" value="ECO:0007669"/>
    <property type="project" value="TreeGrafter"/>
</dbReference>
<dbReference type="EMBL" id="LMYN01000040">
    <property type="protein sequence ID" value="KSA01874.1"/>
    <property type="molecule type" value="Genomic_DNA"/>
</dbReference>
<dbReference type="GO" id="GO:0006260">
    <property type="term" value="P:DNA replication"/>
    <property type="evidence" value="ECO:0007669"/>
    <property type="project" value="UniProtKB-KW"/>
</dbReference>
<comment type="caution">
    <text evidence="9">The sequence shown here is derived from an EMBL/GenBank/DDBJ whole genome shotgun (WGS) entry which is preliminary data.</text>
</comment>
<evidence type="ECO:0008006" key="11">
    <source>
        <dbReference type="Google" id="ProtNLM"/>
    </source>
</evidence>
<dbReference type="GeneID" id="26839339"/>
<dbReference type="GO" id="GO:0000724">
    <property type="term" value="P:double-strand break repair via homologous recombination"/>
    <property type="evidence" value="ECO:0007669"/>
    <property type="project" value="TreeGrafter"/>
</dbReference>
<sequence>MSDFGGNYNNYGDGGFNTDIGNGGFQNDNNGSQKQQLRSSLTPVTIKQITEATQPIPDGEFQVHNVNLNLVSFVGVVRNVQDITSAILITIEDGTGSIEVRKWIDDSNAMDENEHQKYEMNKYIYVTGALKEFNGKKNLQHATMRPITDHNEILYHHLSAISHHLKAQGLSARENGGQNQSQDNGLFVKDPHGMEVTTSIQDKILGVIRDNTSSMQEGVPVPFISQKLNVTDDLVLEHCSELIDNGKIYSGYDDSAYLAV</sequence>
<dbReference type="GO" id="GO:0035861">
    <property type="term" value="C:site of double-strand break"/>
    <property type="evidence" value="ECO:0007669"/>
    <property type="project" value="TreeGrafter"/>
</dbReference>
<dbReference type="InterPro" id="IPR036388">
    <property type="entry name" value="WH-like_DNA-bd_sf"/>
</dbReference>
<dbReference type="CDD" id="cd04478">
    <property type="entry name" value="RPA2_DBD_D"/>
    <property type="match status" value="1"/>
</dbReference>
<dbReference type="GO" id="GO:0000781">
    <property type="term" value="C:chromosome, telomeric region"/>
    <property type="evidence" value="ECO:0007669"/>
    <property type="project" value="TreeGrafter"/>
</dbReference>
<comment type="subcellular location">
    <subcellularLocation>
        <location evidence="1">Nucleus</location>
    </subcellularLocation>
</comment>
<gene>
    <name evidence="9" type="ORF">AC631_02330</name>
</gene>
<feature type="domain" description="Replication protein A C-terminal" evidence="8">
    <location>
        <begin position="172"/>
        <end position="254"/>
    </location>
</feature>
<dbReference type="PIRSF" id="PIRSF036949">
    <property type="entry name" value="RPA32"/>
    <property type="match status" value="1"/>
</dbReference>
<dbReference type="SUPFAM" id="SSF50249">
    <property type="entry name" value="Nucleic acid-binding proteins"/>
    <property type="match status" value="1"/>
</dbReference>
<feature type="domain" description="OB" evidence="7">
    <location>
        <begin position="71"/>
        <end position="146"/>
    </location>
</feature>
<dbReference type="GO" id="GO:0006289">
    <property type="term" value="P:nucleotide-excision repair"/>
    <property type="evidence" value="ECO:0007669"/>
    <property type="project" value="TreeGrafter"/>
</dbReference>
<keyword evidence="5" id="KW-0539">Nucleus</keyword>
<evidence type="ECO:0000313" key="9">
    <source>
        <dbReference type="EMBL" id="KSA01874.1"/>
    </source>
</evidence>
<dbReference type="Gene3D" id="1.10.10.10">
    <property type="entry name" value="Winged helix-like DNA-binding domain superfamily/Winged helix DNA-binding domain"/>
    <property type="match status" value="1"/>
</dbReference>
<evidence type="ECO:0000259" key="7">
    <source>
        <dbReference type="Pfam" id="PF01336"/>
    </source>
</evidence>
<evidence type="ECO:0000313" key="10">
    <source>
        <dbReference type="Proteomes" id="UP000054251"/>
    </source>
</evidence>
<dbReference type="AlphaFoldDB" id="A0A0V1Q0D3"/>
<evidence type="ECO:0000259" key="8">
    <source>
        <dbReference type="Pfam" id="PF08784"/>
    </source>
</evidence>
<dbReference type="InterPro" id="IPR012340">
    <property type="entry name" value="NA-bd_OB-fold"/>
</dbReference>
<evidence type="ECO:0000256" key="3">
    <source>
        <dbReference type="ARBA" id="ARBA00022705"/>
    </source>
</evidence>
<dbReference type="InterPro" id="IPR014646">
    <property type="entry name" value="Rfa2/RPA32"/>
</dbReference>
<dbReference type="Pfam" id="PF08784">
    <property type="entry name" value="RPA_C"/>
    <property type="match status" value="1"/>
</dbReference>
<dbReference type="InterPro" id="IPR040260">
    <property type="entry name" value="RFA2-like"/>
</dbReference>
<name>A0A0V1Q0D3_9ASCO</name>
<dbReference type="RefSeq" id="XP_015467976.1">
    <property type="nucleotide sequence ID" value="XM_015611160.1"/>
</dbReference>
<feature type="compositionally biased region" description="Polar residues" evidence="6">
    <location>
        <begin position="25"/>
        <end position="40"/>
    </location>
</feature>
<organism evidence="9 10">
    <name type="scientific">Debaryomyces fabryi</name>
    <dbReference type="NCBI Taxonomy" id="58627"/>
    <lineage>
        <taxon>Eukaryota</taxon>
        <taxon>Fungi</taxon>
        <taxon>Dikarya</taxon>
        <taxon>Ascomycota</taxon>
        <taxon>Saccharomycotina</taxon>
        <taxon>Pichiomycetes</taxon>
        <taxon>Debaryomycetaceae</taxon>
        <taxon>Debaryomyces</taxon>
    </lineage>
</organism>
<dbReference type="GO" id="GO:0003697">
    <property type="term" value="F:single-stranded DNA binding"/>
    <property type="evidence" value="ECO:0007669"/>
    <property type="project" value="TreeGrafter"/>
</dbReference>
<dbReference type="PANTHER" id="PTHR13989">
    <property type="entry name" value="REPLICATION PROTEIN A-RELATED"/>
    <property type="match status" value="1"/>
</dbReference>
<reference evidence="9 10" key="1">
    <citation type="submission" date="2015-11" db="EMBL/GenBank/DDBJ databases">
        <title>The genome of Debaryomyces fabryi.</title>
        <authorList>
            <person name="Tafer H."/>
            <person name="Lopandic K."/>
        </authorList>
    </citation>
    <scope>NUCLEOTIDE SEQUENCE [LARGE SCALE GENOMIC DNA]</scope>
    <source>
        <strain evidence="9 10">CBS 789</strain>
    </source>
</reference>
<evidence type="ECO:0000256" key="4">
    <source>
        <dbReference type="ARBA" id="ARBA00023125"/>
    </source>
</evidence>
<keyword evidence="4" id="KW-0238">DNA-binding</keyword>
<dbReference type="InterPro" id="IPR036390">
    <property type="entry name" value="WH_DNA-bd_sf"/>
</dbReference>
<dbReference type="OrthoDB" id="25571at2759"/>
<proteinExistence type="inferred from homology"/>
<keyword evidence="10" id="KW-1185">Reference proteome</keyword>
<evidence type="ECO:0000256" key="5">
    <source>
        <dbReference type="ARBA" id="ARBA00023242"/>
    </source>
</evidence>
<evidence type="ECO:0000256" key="1">
    <source>
        <dbReference type="ARBA" id="ARBA00004123"/>
    </source>
</evidence>
<evidence type="ECO:0000256" key="2">
    <source>
        <dbReference type="ARBA" id="ARBA00007815"/>
    </source>
</evidence>
<feature type="region of interest" description="Disordered" evidence="6">
    <location>
        <begin position="19"/>
        <end position="40"/>
    </location>
</feature>
<comment type="similarity">
    <text evidence="2">Belongs to the replication factor A protein 2 family.</text>
</comment>
<accession>A0A0V1Q0D3</accession>